<dbReference type="EMBL" id="CAJVCH010029360">
    <property type="protein sequence ID" value="CAG7706652.1"/>
    <property type="molecule type" value="Genomic_DNA"/>
</dbReference>
<sequence>MNYTQMRDALDGFSVDHVRNFVIEYLLDVEEGEDSRYWNEFQYIEHWRAERNDKFNCLQHVLRYLTRQEQEALDPEIWKQHVAYHFGKKRLAD</sequence>
<dbReference type="Proteomes" id="UP000708208">
    <property type="component" value="Unassembled WGS sequence"/>
</dbReference>
<reference evidence="1" key="1">
    <citation type="submission" date="2021-06" db="EMBL/GenBank/DDBJ databases">
        <authorList>
            <person name="Hodson N. C."/>
            <person name="Mongue J. A."/>
            <person name="Jaron S. K."/>
        </authorList>
    </citation>
    <scope>NUCLEOTIDE SEQUENCE</scope>
</reference>
<dbReference type="AlphaFoldDB" id="A0A8J2JVH4"/>
<protein>
    <submittedName>
        <fullName evidence="1">Uncharacterized protein</fullName>
    </submittedName>
</protein>
<evidence type="ECO:0000313" key="2">
    <source>
        <dbReference type="Proteomes" id="UP000708208"/>
    </source>
</evidence>
<comment type="caution">
    <text evidence="1">The sequence shown here is derived from an EMBL/GenBank/DDBJ whole genome shotgun (WGS) entry which is preliminary data.</text>
</comment>
<gene>
    <name evidence="1" type="ORF">AFUS01_LOCUS4684</name>
</gene>
<proteinExistence type="predicted"/>
<organism evidence="1 2">
    <name type="scientific">Allacma fusca</name>
    <dbReference type="NCBI Taxonomy" id="39272"/>
    <lineage>
        <taxon>Eukaryota</taxon>
        <taxon>Metazoa</taxon>
        <taxon>Ecdysozoa</taxon>
        <taxon>Arthropoda</taxon>
        <taxon>Hexapoda</taxon>
        <taxon>Collembola</taxon>
        <taxon>Symphypleona</taxon>
        <taxon>Sminthuridae</taxon>
        <taxon>Allacma</taxon>
    </lineage>
</organism>
<name>A0A8J2JVH4_9HEXA</name>
<accession>A0A8J2JVH4</accession>
<keyword evidence="2" id="KW-1185">Reference proteome</keyword>
<evidence type="ECO:0000313" key="1">
    <source>
        <dbReference type="EMBL" id="CAG7706652.1"/>
    </source>
</evidence>